<proteinExistence type="predicted"/>
<gene>
    <name evidence="2" type="ORF">N7492_006412</name>
</gene>
<dbReference type="EMBL" id="JAPQKO010000005">
    <property type="protein sequence ID" value="KAJ5161020.1"/>
    <property type="molecule type" value="Genomic_DNA"/>
</dbReference>
<dbReference type="PRINTS" id="PR01159">
    <property type="entry name" value="DNAGYRASEB"/>
</dbReference>
<evidence type="ECO:0000313" key="2">
    <source>
        <dbReference type="EMBL" id="KAJ5161020.1"/>
    </source>
</evidence>
<organism evidence="2 3">
    <name type="scientific">Penicillium capsulatum</name>
    <dbReference type="NCBI Taxonomy" id="69766"/>
    <lineage>
        <taxon>Eukaryota</taxon>
        <taxon>Fungi</taxon>
        <taxon>Dikarya</taxon>
        <taxon>Ascomycota</taxon>
        <taxon>Pezizomycotina</taxon>
        <taxon>Eurotiomycetes</taxon>
        <taxon>Eurotiomycetidae</taxon>
        <taxon>Eurotiales</taxon>
        <taxon>Aspergillaceae</taxon>
        <taxon>Penicillium</taxon>
    </lineage>
</organism>
<dbReference type="GO" id="GO:0003918">
    <property type="term" value="F:DNA topoisomerase type II (double strand cut, ATP-hydrolyzing) activity"/>
    <property type="evidence" value="ECO:0007669"/>
    <property type="project" value="InterPro"/>
</dbReference>
<dbReference type="GO" id="GO:0005524">
    <property type="term" value="F:ATP binding"/>
    <property type="evidence" value="ECO:0007669"/>
    <property type="project" value="InterPro"/>
</dbReference>
<dbReference type="OrthoDB" id="4455194at2759"/>
<dbReference type="Proteomes" id="UP001146351">
    <property type="component" value="Unassembled WGS sequence"/>
</dbReference>
<reference evidence="2" key="1">
    <citation type="submission" date="2022-11" db="EMBL/GenBank/DDBJ databases">
        <authorList>
            <person name="Petersen C."/>
        </authorList>
    </citation>
    <scope>NUCLEOTIDE SEQUENCE</scope>
    <source>
        <strain evidence="2">IBT 21917</strain>
    </source>
</reference>
<dbReference type="GO" id="GO:0003677">
    <property type="term" value="F:DNA binding"/>
    <property type="evidence" value="ECO:0007669"/>
    <property type="project" value="InterPro"/>
</dbReference>
<evidence type="ECO:0000313" key="3">
    <source>
        <dbReference type="Proteomes" id="UP001146351"/>
    </source>
</evidence>
<keyword evidence="3" id="KW-1185">Reference proteome</keyword>
<accession>A0A9W9I2S7</accession>
<dbReference type="GO" id="GO:0006265">
    <property type="term" value="P:DNA topological change"/>
    <property type="evidence" value="ECO:0007669"/>
    <property type="project" value="InterPro"/>
</dbReference>
<dbReference type="AlphaFoldDB" id="A0A9W9I2S7"/>
<name>A0A9W9I2S7_9EURO</name>
<comment type="caution">
    <text evidence="2">The sequence shown here is derived from an EMBL/GenBank/DDBJ whole genome shotgun (WGS) entry which is preliminary data.</text>
</comment>
<dbReference type="InterPro" id="IPR000565">
    <property type="entry name" value="Topo_IIA_B"/>
</dbReference>
<feature type="compositionally biased region" description="Low complexity" evidence="1">
    <location>
        <begin position="392"/>
        <end position="408"/>
    </location>
</feature>
<feature type="region of interest" description="Disordered" evidence="1">
    <location>
        <begin position="324"/>
        <end position="457"/>
    </location>
</feature>
<protein>
    <submittedName>
        <fullName evidence="2">Uncharacterized protein</fullName>
    </submittedName>
</protein>
<reference evidence="2" key="2">
    <citation type="journal article" date="2023" name="IMA Fungus">
        <title>Comparative genomic study of the Penicillium genus elucidates a diverse pangenome and 15 lateral gene transfer events.</title>
        <authorList>
            <person name="Petersen C."/>
            <person name="Sorensen T."/>
            <person name="Nielsen M.R."/>
            <person name="Sondergaard T.E."/>
            <person name="Sorensen J.L."/>
            <person name="Fitzpatrick D.A."/>
            <person name="Frisvad J.C."/>
            <person name="Nielsen K.L."/>
        </authorList>
    </citation>
    <scope>NUCLEOTIDE SEQUENCE</scope>
    <source>
        <strain evidence="2">IBT 21917</strain>
    </source>
</reference>
<feature type="compositionally biased region" description="Low complexity" evidence="1">
    <location>
        <begin position="357"/>
        <end position="370"/>
    </location>
</feature>
<sequence length="625" mass="69714">MDIFSALEALRNASPEALQNHRHETIEALREIEARLRELDSPDSDPSVRAVAAVANGSDDREGVSEIVSTQLPSPTEQPTSAGQAKIKQSPTILLTALHTISSWVWKYANLPASKVIQIKRPRIYDRRLNDIRRIEGDPKAGPKYKILRVLAQRSLVLQGEKSGYLDIESYCKMASSRESDKANGGRRGKIASYVRAELDAEDEDKGFAIRAIQAGIKQLVTERLLKKRLEEMGRCESASGISAFTALLIRPFRSLKYADIPEFLDGFLETDLMNFPPFEENGKTETFLPVSTTEVIRVSSTWFDKLQTSYNMFLRVREDFNQHQPNKRKHTRPNHSPYDHADSSTESPPLSDRLGTMESSSSNTGENGSIHYRPTSPQESPASLNEMLEHPQSNSSGSPCSTSPETPQLIGCGLDDQNHTRHCDPSSQQRRHLNPSYTTSLSRLRRSPGSPLYNRGSRSNIVNAMSEFILSDPQHGPSIQPSFDANNTQVPFDPWQNAQVTPQAHGPSIQPYFDANNTQVPFDPWQNAQVTPQAHGPSIQPYFDANNTRVPFDPWQNANATTQLNDPALATYASTDGTQIPLHSSQPMPYQVGQEPLRTALPLYRNMAAQRDHTPVRLALQAAW</sequence>
<feature type="compositionally biased region" description="Low complexity" evidence="1">
    <location>
        <begin position="436"/>
        <end position="454"/>
    </location>
</feature>
<evidence type="ECO:0000256" key="1">
    <source>
        <dbReference type="SAM" id="MobiDB-lite"/>
    </source>
</evidence>